<dbReference type="SUPFAM" id="SSF52833">
    <property type="entry name" value="Thioredoxin-like"/>
    <property type="match status" value="1"/>
</dbReference>
<dbReference type="EMBL" id="JNBR01000079">
    <property type="protein sequence ID" value="OQR98815.1"/>
    <property type="molecule type" value="Genomic_DNA"/>
</dbReference>
<dbReference type="InterPro" id="IPR050620">
    <property type="entry name" value="Thioredoxin_H-type-like"/>
</dbReference>
<dbReference type="InterPro" id="IPR036249">
    <property type="entry name" value="Thioredoxin-like_sf"/>
</dbReference>
<dbReference type="Gene3D" id="3.40.30.10">
    <property type="entry name" value="Glutaredoxin"/>
    <property type="match status" value="1"/>
</dbReference>
<keyword evidence="3" id="KW-1185">Reference proteome</keyword>
<evidence type="ECO:0000313" key="2">
    <source>
        <dbReference type="EMBL" id="OQR98815.1"/>
    </source>
</evidence>
<dbReference type="Pfam" id="PF00085">
    <property type="entry name" value="Thioredoxin"/>
    <property type="match status" value="1"/>
</dbReference>
<name>A0A1V9ZLE5_ACHHY</name>
<dbReference type="PROSITE" id="PS51352">
    <property type="entry name" value="THIOREDOXIN_2"/>
    <property type="match status" value="1"/>
</dbReference>
<accession>A0A1V9ZLE5</accession>
<dbReference type="OrthoDB" id="2121326at2759"/>
<sequence>MSSLTMIESEEHFSKLTGQDNVSVVMFSAPWCGNCKLVNSKVVKLSKELTDVSFAKFDTTELEDLAIELNISALPTFKIYKAGVLLKDYTGSKWEKIDEIIREAAGEPQA</sequence>
<reference evidence="2 3" key="1">
    <citation type="journal article" date="2014" name="Genome Biol. Evol.">
        <title>The secreted proteins of Achlya hypogyna and Thraustotheca clavata identify the ancestral oomycete secretome and reveal gene acquisitions by horizontal gene transfer.</title>
        <authorList>
            <person name="Misner I."/>
            <person name="Blouin N."/>
            <person name="Leonard G."/>
            <person name="Richards T.A."/>
            <person name="Lane C.E."/>
        </authorList>
    </citation>
    <scope>NUCLEOTIDE SEQUENCE [LARGE SCALE GENOMIC DNA]</scope>
    <source>
        <strain evidence="2 3">ATCC 48635</strain>
    </source>
</reference>
<evidence type="ECO:0000259" key="1">
    <source>
        <dbReference type="PROSITE" id="PS51352"/>
    </source>
</evidence>
<gene>
    <name evidence="2" type="ORF">ACHHYP_07838</name>
</gene>
<dbReference type="PANTHER" id="PTHR10438:SF463">
    <property type="entry name" value="THIOREDOXIN"/>
    <property type="match status" value="1"/>
</dbReference>
<protein>
    <submittedName>
        <fullName evidence="2">Thioredoxin</fullName>
    </submittedName>
</protein>
<feature type="domain" description="Thioredoxin" evidence="1">
    <location>
        <begin position="1"/>
        <end position="110"/>
    </location>
</feature>
<dbReference type="CDD" id="cd02947">
    <property type="entry name" value="TRX_family"/>
    <property type="match status" value="1"/>
</dbReference>
<dbReference type="PANTHER" id="PTHR10438">
    <property type="entry name" value="THIOREDOXIN"/>
    <property type="match status" value="1"/>
</dbReference>
<comment type="caution">
    <text evidence="2">The sequence shown here is derived from an EMBL/GenBank/DDBJ whole genome shotgun (WGS) entry which is preliminary data.</text>
</comment>
<dbReference type="InterPro" id="IPR013766">
    <property type="entry name" value="Thioredoxin_domain"/>
</dbReference>
<organism evidence="2 3">
    <name type="scientific">Achlya hypogyna</name>
    <name type="common">Oomycete</name>
    <name type="synonym">Protoachlya hypogyna</name>
    <dbReference type="NCBI Taxonomy" id="1202772"/>
    <lineage>
        <taxon>Eukaryota</taxon>
        <taxon>Sar</taxon>
        <taxon>Stramenopiles</taxon>
        <taxon>Oomycota</taxon>
        <taxon>Saprolegniomycetes</taxon>
        <taxon>Saprolegniales</taxon>
        <taxon>Achlyaceae</taxon>
        <taxon>Achlya</taxon>
    </lineage>
</organism>
<evidence type="ECO:0000313" key="3">
    <source>
        <dbReference type="Proteomes" id="UP000243579"/>
    </source>
</evidence>
<dbReference type="AlphaFoldDB" id="A0A1V9ZLE5"/>
<dbReference type="Proteomes" id="UP000243579">
    <property type="component" value="Unassembled WGS sequence"/>
</dbReference>
<proteinExistence type="predicted"/>
<dbReference type="STRING" id="1202772.A0A1V9ZLE5"/>